<gene>
    <name evidence="4" type="ORF">FM119_03580</name>
</gene>
<evidence type="ECO:0000259" key="3">
    <source>
        <dbReference type="Pfam" id="PF00296"/>
    </source>
</evidence>
<evidence type="ECO:0000256" key="2">
    <source>
        <dbReference type="SAM" id="MobiDB-lite"/>
    </source>
</evidence>
<evidence type="ECO:0000256" key="1">
    <source>
        <dbReference type="ARBA" id="ARBA00023002"/>
    </source>
</evidence>
<dbReference type="AlphaFoldDB" id="A0A1R4ITZ6"/>
<dbReference type="NCBIfam" id="TIGR03557">
    <property type="entry name" value="F420_G6P_family"/>
    <property type="match status" value="1"/>
</dbReference>
<dbReference type="InterPro" id="IPR050564">
    <property type="entry name" value="F420-G6PD/mer"/>
</dbReference>
<feature type="region of interest" description="Disordered" evidence="2">
    <location>
        <begin position="340"/>
        <end position="386"/>
    </location>
</feature>
<protein>
    <submittedName>
        <fullName evidence="4">Similar to F420-dependent glucose-6-phosphate dehydrogenase, Caur_2833 family</fullName>
    </submittedName>
</protein>
<feature type="domain" description="Luciferase-like" evidence="3">
    <location>
        <begin position="7"/>
        <end position="311"/>
    </location>
</feature>
<dbReference type="Pfam" id="PF00296">
    <property type="entry name" value="Bac_luciferase"/>
    <property type="match status" value="1"/>
</dbReference>
<dbReference type="GO" id="GO:0016705">
    <property type="term" value="F:oxidoreductase activity, acting on paired donors, with incorporation or reduction of molecular oxygen"/>
    <property type="evidence" value="ECO:0007669"/>
    <property type="project" value="InterPro"/>
</dbReference>
<name>A0A1R4ITZ6_9MICO</name>
<keyword evidence="5" id="KW-1185">Reference proteome</keyword>
<dbReference type="Proteomes" id="UP000196778">
    <property type="component" value="Unassembled WGS sequence"/>
</dbReference>
<dbReference type="SUPFAM" id="SSF51679">
    <property type="entry name" value="Bacterial luciferase-like"/>
    <property type="match status" value="1"/>
</dbReference>
<dbReference type="CDD" id="cd01097">
    <property type="entry name" value="Tetrahydromethanopterin_reductase"/>
    <property type="match status" value="1"/>
</dbReference>
<organism evidence="4 5">
    <name type="scientific">Mycetocola reblochoni REB411</name>
    <dbReference type="NCBI Taxonomy" id="1255698"/>
    <lineage>
        <taxon>Bacteria</taxon>
        <taxon>Bacillati</taxon>
        <taxon>Actinomycetota</taxon>
        <taxon>Actinomycetes</taxon>
        <taxon>Micrococcales</taxon>
        <taxon>Microbacteriaceae</taxon>
        <taxon>Mycetocola</taxon>
    </lineage>
</organism>
<dbReference type="OrthoDB" id="180193at2"/>
<dbReference type="RefSeq" id="WP_087136313.1">
    <property type="nucleotide sequence ID" value="NZ_FUKR01000022.1"/>
</dbReference>
<reference evidence="5" key="1">
    <citation type="submission" date="2017-02" db="EMBL/GenBank/DDBJ databases">
        <authorList>
            <person name="Dridi B."/>
        </authorList>
    </citation>
    <scope>NUCLEOTIDE SEQUENCE [LARGE SCALE GENOMIC DNA]</scope>
    <source>
        <strain evidence="5">EB411</strain>
    </source>
</reference>
<dbReference type="InterPro" id="IPR011251">
    <property type="entry name" value="Luciferase-like_dom"/>
</dbReference>
<dbReference type="EMBL" id="FUKR01000022">
    <property type="protein sequence ID" value="SJN23320.1"/>
    <property type="molecule type" value="Genomic_DNA"/>
</dbReference>
<dbReference type="Gene3D" id="3.20.20.30">
    <property type="entry name" value="Luciferase-like domain"/>
    <property type="match status" value="1"/>
</dbReference>
<accession>A0A1R4ITZ6</accession>
<keyword evidence="1" id="KW-0560">Oxidoreductase</keyword>
<proteinExistence type="predicted"/>
<evidence type="ECO:0000313" key="5">
    <source>
        <dbReference type="Proteomes" id="UP000196778"/>
    </source>
</evidence>
<dbReference type="PANTHER" id="PTHR43244:SF1">
    <property type="entry name" value="5,10-METHYLENETETRAHYDROMETHANOPTERIN REDUCTASE"/>
    <property type="match status" value="1"/>
</dbReference>
<evidence type="ECO:0000313" key="4">
    <source>
        <dbReference type="EMBL" id="SJN23320.1"/>
    </source>
</evidence>
<sequence>MTHQQRVGLAAMADRFPAAELMRLSSLAERAGFDGTVLSDHFQPWLARHGHAAHSWSLAGALGQAGRGPLGIAAVTAGYRLHPAVLAQAAATLNDLYPGRFWCALGAGEALNEHVVGQYWPEAAERVRQMFEALEVVTKLFATLGDAPGSRRTTARHRGSSFTVETSSLWAENPTPPPVLIATSGPATARRAGRSADGLMTIATTPERAGLLRERFLTGVAEAGRDPDTVRTVLRLDASWAADEETALRQAIEEWPLPAVRFPRSDVRSPQDMEQLVRGIGAEDFEGRMLVSADTDAHVRAIQAYLDLGYDEVYLHNAGTDQAGWIAHVGAEVLPRLRLRGTGHDSTPSARQHAQDLPHAPGPTPKEQDNDDDRTRPRLQGLRRAV</sequence>
<dbReference type="PANTHER" id="PTHR43244">
    <property type="match status" value="1"/>
</dbReference>
<dbReference type="InterPro" id="IPR036661">
    <property type="entry name" value="Luciferase-like_sf"/>
</dbReference>
<dbReference type="InterPro" id="IPR019945">
    <property type="entry name" value="F420_G6P_DH-rel"/>
</dbReference>